<dbReference type="InterPro" id="IPR036259">
    <property type="entry name" value="MFS_trans_sf"/>
</dbReference>
<keyword evidence="8" id="KW-1185">Reference proteome</keyword>
<dbReference type="InterPro" id="IPR020846">
    <property type="entry name" value="MFS_dom"/>
</dbReference>
<evidence type="ECO:0000259" key="6">
    <source>
        <dbReference type="PROSITE" id="PS50850"/>
    </source>
</evidence>
<feature type="transmembrane region" description="Helical" evidence="5">
    <location>
        <begin position="278"/>
        <end position="298"/>
    </location>
</feature>
<name>A0ABR8W2P8_9MICO</name>
<dbReference type="Proteomes" id="UP000611521">
    <property type="component" value="Unassembled WGS sequence"/>
</dbReference>
<sequence>MILLLAAVNLVALGSLTAPVVAVMPLKFAALPEGQRAGALATALALGSAAALVGSPLFGALSDRTRGPLGRRRPWMLGGVLAGFAFLAMLSTSDSVAVITGSWVGAQLAFNATMAASTALLADSVTERQRGSASGLFTAAAFVGTLPPLALSALLPRDVDAVSFVMPVLSIVVVGAAMTIPERMPAQTAPAQTRARRRERDRLAGSRAFAAVWLQRFTMQAAFSLAAAFTLYLVIDRMTGDAVTATPVAMVATLCGGAGIVAGAIIGGTWVSRRGGHVALFAAAGVGLAAAATLRAFAGAPVALWVAAAAGGLAVGTSLAVNLALAMRVVPSRRAGAYLGLLNVAETIPQVMVPLAAAALLRVGAGDPISGAADNYVALYATAAVLALVSLLTLPLVRRASAPDAVGVVAQPAVSTRV</sequence>
<evidence type="ECO:0000313" key="8">
    <source>
        <dbReference type="Proteomes" id="UP000611521"/>
    </source>
</evidence>
<evidence type="ECO:0000313" key="7">
    <source>
        <dbReference type="EMBL" id="MBD8011297.1"/>
    </source>
</evidence>
<feature type="domain" description="Major facilitator superfamily (MFS) profile" evidence="6">
    <location>
        <begin position="1"/>
        <end position="401"/>
    </location>
</feature>
<dbReference type="CDD" id="cd06174">
    <property type="entry name" value="MFS"/>
    <property type="match status" value="1"/>
</dbReference>
<dbReference type="EMBL" id="JACSPX010000001">
    <property type="protein sequence ID" value="MBD8011297.1"/>
    <property type="molecule type" value="Genomic_DNA"/>
</dbReference>
<dbReference type="Gene3D" id="1.20.1250.20">
    <property type="entry name" value="MFS general substrate transporter like domains"/>
    <property type="match status" value="1"/>
</dbReference>
<feature type="transmembrane region" description="Helical" evidence="5">
    <location>
        <begin position="217"/>
        <end position="235"/>
    </location>
</feature>
<organism evidence="7 8">
    <name type="scientific">Microbacterium commune</name>
    <dbReference type="NCBI Taxonomy" id="2762219"/>
    <lineage>
        <taxon>Bacteria</taxon>
        <taxon>Bacillati</taxon>
        <taxon>Actinomycetota</taxon>
        <taxon>Actinomycetes</taxon>
        <taxon>Micrococcales</taxon>
        <taxon>Microbacteriaceae</taxon>
        <taxon>Microbacterium</taxon>
    </lineage>
</organism>
<feature type="transmembrane region" description="Helical" evidence="5">
    <location>
        <begin position="134"/>
        <end position="155"/>
    </location>
</feature>
<evidence type="ECO:0000256" key="1">
    <source>
        <dbReference type="ARBA" id="ARBA00004651"/>
    </source>
</evidence>
<feature type="transmembrane region" description="Helical" evidence="5">
    <location>
        <begin position="38"/>
        <end position="62"/>
    </location>
</feature>
<dbReference type="PROSITE" id="PS50850">
    <property type="entry name" value="MFS"/>
    <property type="match status" value="1"/>
</dbReference>
<feature type="transmembrane region" description="Helical" evidence="5">
    <location>
        <begin position="304"/>
        <end position="325"/>
    </location>
</feature>
<evidence type="ECO:0000256" key="3">
    <source>
        <dbReference type="ARBA" id="ARBA00022989"/>
    </source>
</evidence>
<keyword evidence="4 5" id="KW-0472">Membrane</keyword>
<comment type="subcellular location">
    <subcellularLocation>
        <location evidence="1">Cell membrane</location>
        <topology evidence="1">Multi-pass membrane protein</topology>
    </subcellularLocation>
</comment>
<evidence type="ECO:0000256" key="4">
    <source>
        <dbReference type="ARBA" id="ARBA00023136"/>
    </source>
</evidence>
<dbReference type="SUPFAM" id="SSF103473">
    <property type="entry name" value="MFS general substrate transporter"/>
    <property type="match status" value="1"/>
</dbReference>
<dbReference type="InterPro" id="IPR011701">
    <property type="entry name" value="MFS"/>
</dbReference>
<dbReference type="Pfam" id="PF07690">
    <property type="entry name" value="MFS_1"/>
    <property type="match status" value="1"/>
</dbReference>
<dbReference type="PANTHER" id="PTHR23528:SF1">
    <property type="entry name" value="MAJOR FACILITATOR SUPERFAMILY (MFS) PROFILE DOMAIN-CONTAINING PROTEIN"/>
    <property type="match status" value="1"/>
</dbReference>
<accession>A0ABR8W2P8</accession>
<proteinExistence type="predicted"/>
<feature type="transmembrane region" description="Helical" evidence="5">
    <location>
        <begin position="337"/>
        <end position="357"/>
    </location>
</feature>
<reference evidence="7 8" key="1">
    <citation type="submission" date="2020-08" db="EMBL/GenBank/DDBJ databases">
        <title>A Genomic Blueprint of the Chicken Gut Microbiome.</title>
        <authorList>
            <person name="Gilroy R."/>
            <person name="Ravi A."/>
            <person name="Getino M."/>
            <person name="Pursley I."/>
            <person name="Horton D.L."/>
            <person name="Alikhan N.-F."/>
            <person name="Baker D."/>
            <person name="Gharbi K."/>
            <person name="Hall N."/>
            <person name="Watson M."/>
            <person name="Adriaenssens E.M."/>
            <person name="Foster-Nyarko E."/>
            <person name="Jarju S."/>
            <person name="Secka A."/>
            <person name="Antonio M."/>
            <person name="Oren A."/>
            <person name="Chaudhuri R."/>
            <person name="La Ragione R.M."/>
            <person name="Hildebrand F."/>
            <person name="Pallen M.J."/>
        </authorList>
    </citation>
    <scope>NUCLEOTIDE SEQUENCE [LARGE SCALE GENOMIC DNA]</scope>
    <source>
        <strain evidence="7 8">Re1</strain>
    </source>
</reference>
<keyword evidence="2 5" id="KW-0812">Transmembrane</keyword>
<dbReference type="PANTHER" id="PTHR23528">
    <property type="match status" value="1"/>
</dbReference>
<feature type="transmembrane region" description="Helical" evidence="5">
    <location>
        <begin position="247"/>
        <end position="271"/>
    </location>
</feature>
<feature type="transmembrane region" description="Helical" evidence="5">
    <location>
        <begin position="161"/>
        <end position="180"/>
    </location>
</feature>
<dbReference type="RefSeq" id="WP_191712057.1">
    <property type="nucleotide sequence ID" value="NZ_JACSPX010000001.1"/>
</dbReference>
<gene>
    <name evidence="7" type="ORF">H9633_03145</name>
</gene>
<feature type="transmembrane region" description="Helical" evidence="5">
    <location>
        <begin position="74"/>
        <end position="91"/>
    </location>
</feature>
<protein>
    <submittedName>
        <fullName evidence="7">MFS transporter</fullName>
    </submittedName>
</protein>
<evidence type="ECO:0000256" key="5">
    <source>
        <dbReference type="SAM" id="Phobius"/>
    </source>
</evidence>
<keyword evidence="3 5" id="KW-1133">Transmembrane helix</keyword>
<comment type="caution">
    <text evidence="7">The sequence shown here is derived from an EMBL/GenBank/DDBJ whole genome shotgun (WGS) entry which is preliminary data.</text>
</comment>
<feature type="transmembrane region" description="Helical" evidence="5">
    <location>
        <begin position="377"/>
        <end position="397"/>
    </location>
</feature>
<feature type="transmembrane region" description="Helical" evidence="5">
    <location>
        <begin position="103"/>
        <end position="122"/>
    </location>
</feature>
<evidence type="ECO:0000256" key="2">
    <source>
        <dbReference type="ARBA" id="ARBA00022692"/>
    </source>
</evidence>